<evidence type="ECO:0000256" key="1">
    <source>
        <dbReference type="SAM" id="MobiDB-lite"/>
    </source>
</evidence>
<organism evidence="3 4">
    <name type="scientific">Oceanicola granulosus (strain ATCC BAA-861 / DSM 15982 / KCTC 12143 / HTCC2516)</name>
    <dbReference type="NCBI Taxonomy" id="314256"/>
    <lineage>
        <taxon>Bacteria</taxon>
        <taxon>Pseudomonadati</taxon>
        <taxon>Pseudomonadota</taxon>
        <taxon>Alphaproteobacteria</taxon>
        <taxon>Rhodobacterales</taxon>
        <taxon>Roseobacteraceae</taxon>
        <taxon>Oceanicola</taxon>
    </lineage>
</organism>
<dbReference type="InterPro" id="IPR042095">
    <property type="entry name" value="SUMF_sf"/>
</dbReference>
<dbReference type="eggNOG" id="COG1262">
    <property type="taxonomic scope" value="Bacteria"/>
</dbReference>
<dbReference type="PANTHER" id="PTHR23150:SF19">
    <property type="entry name" value="FORMYLGLYCINE-GENERATING ENZYME"/>
    <property type="match status" value="1"/>
</dbReference>
<gene>
    <name evidence="3" type="ORF">OG2516_18250</name>
</gene>
<name>Q2CEJ4_OCEGH</name>
<keyword evidence="4" id="KW-1185">Reference proteome</keyword>
<dbReference type="Gene3D" id="3.90.1580.10">
    <property type="entry name" value="paralog of FGE (formylglycine-generating enzyme)"/>
    <property type="match status" value="1"/>
</dbReference>
<sequence>MGCCPSRLPAGPAGAARPVRSAEIVEIADATPPGQAAFAGGRSHVGTRRPEIPEDGEGPVRPVRLRPFRCDSFPVTNARFAAFVAATGYVTVAERFGWGQVFAGLMNPAEAAAARAFPGTPWWRAVPGACWHAPEGPGSGITGRASHPAVHVGWDDARAFATWAGGRLPSEAEWEHAARGGLDQARFPWGDREPDDTGFLPCNIWQGRFPDHDTAADGHAGTSPVGAYPANGAGLHDMAGNVWEWTADPFRVRSAKSAAAARNAHARQENQRVTKGGSFLCHISYCYRYRIAARSGTAADSGASNTGMRVFYDG</sequence>
<proteinExistence type="predicted"/>
<dbReference type="OrthoDB" id="9768004at2"/>
<dbReference type="InterPro" id="IPR005532">
    <property type="entry name" value="SUMF_dom"/>
</dbReference>
<dbReference type="InterPro" id="IPR051043">
    <property type="entry name" value="Sulfatase_Mod_Factor_Kinase"/>
</dbReference>
<dbReference type="SUPFAM" id="SSF56436">
    <property type="entry name" value="C-type lectin-like"/>
    <property type="match status" value="1"/>
</dbReference>
<evidence type="ECO:0000313" key="3">
    <source>
        <dbReference type="EMBL" id="EAR51138.1"/>
    </source>
</evidence>
<dbReference type="Pfam" id="PF03781">
    <property type="entry name" value="FGE-sulfatase"/>
    <property type="match status" value="1"/>
</dbReference>
<evidence type="ECO:0000313" key="4">
    <source>
        <dbReference type="Proteomes" id="UP000003635"/>
    </source>
</evidence>
<dbReference type="PANTHER" id="PTHR23150">
    <property type="entry name" value="SULFATASE MODIFYING FACTOR 1, 2"/>
    <property type="match status" value="1"/>
</dbReference>
<dbReference type="AlphaFoldDB" id="Q2CEJ4"/>
<protein>
    <recommendedName>
        <fullName evidence="2">Sulfatase-modifying factor enzyme-like domain-containing protein</fullName>
    </recommendedName>
</protein>
<dbReference type="RefSeq" id="WP_007257118.1">
    <property type="nucleotide sequence ID" value="NZ_CH724110.1"/>
</dbReference>
<dbReference type="EMBL" id="AAOT01000017">
    <property type="protein sequence ID" value="EAR51138.1"/>
    <property type="molecule type" value="Genomic_DNA"/>
</dbReference>
<dbReference type="STRING" id="314256.OG2516_18250"/>
<dbReference type="HOGENOM" id="CLU_012431_4_2_5"/>
<feature type="region of interest" description="Disordered" evidence="1">
    <location>
        <begin position="33"/>
        <end position="60"/>
    </location>
</feature>
<dbReference type="GO" id="GO:0120147">
    <property type="term" value="F:formylglycine-generating oxidase activity"/>
    <property type="evidence" value="ECO:0007669"/>
    <property type="project" value="TreeGrafter"/>
</dbReference>
<comment type="caution">
    <text evidence="3">The sequence shown here is derived from an EMBL/GenBank/DDBJ whole genome shotgun (WGS) entry which is preliminary data.</text>
</comment>
<accession>Q2CEJ4</accession>
<feature type="domain" description="Sulfatase-modifying factor enzyme-like" evidence="2">
    <location>
        <begin position="38"/>
        <end position="310"/>
    </location>
</feature>
<reference evidence="3 4" key="1">
    <citation type="journal article" date="2010" name="J. Bacteriol.">
        <title>Genome sequences of Oceanicola granulosus HTCC2516(T) and Oceanicola batsensis HTCC2597(TDelta).</title>
        <authorList>
            <person name="Thrash J.C."/>
            <person name="Cho J.C."/>
            <person name="Vergin K.L."/>
            <person name="Giovannoni S.J."/>
        </authorList>
    </citation>
    <scope>NUCLEOTIDE SEQUENCE [LARGE SCALE GENOMIC DNA]</scope>
    <source>
        <strain evidence="4">ATCC BAA-861 / DSM 15982 / KCTC 12143 / HTCC2516</strain>
    </source>
</reference>
<dbReference type="Proteomes" id="UP000003635">
    <property type="component" value="Unassembled WGS sequence"/>
</dbReference>
<evidence type="ECO:0000259" key="2">
    <source>
        <dbReference type="Pfam" id="PF03781"/>
    </source>
</evidence>
<dbReference type="InterPro" id="IPR016187">
    <property type="entry name" value="CTDL_fold"/>
</dbReference>